<reference evidence="4" key="1">
    <citation type="submission" date="2016-10" db="EMBL/GenBank/DDBJ databases">
        <authorList>
            <person name="Varghese N."/>
            <person name="Submissions S."/>
        </authorList>
    </citation>
    <scope>NUCLEOTIDE SEQUENCE [LARGE SCALE GENOMIC DNA]</scope>
    <source>
        <strain evidence="4">ATCC 25963</strain>
    </source>
</reference>
<dbReference type="PROSITE" id="PS51257">
    <property type="entry name" value="PROKAR_LIPOPROTEIN"/>
    <property type="match status" value="1"/>
</dbReference>
<dbReference type="CDD" id="cd00161">
    <property type="entry name" value="beta-trefoil_Ricin-like"/>
    <property type="match status" value="1"/>
</dbReference>
<evidence type="ECO:0000259" key="2">
    <source>
        <dbReference type="SMART" id="SM00458"/>
    </source>
</evidence>
<feature type="chain" id="PRO_5011658319" evidence="1">
    <location>
        <begin position="25"/>
        <end position="698"/>
    </location>
</feature>
<dbReference type="RefSeq" id="WP_096329105.1">
    <property type="nucleotide sequence ID" value="NZ_FOMX01000007.1"/>
</dbReference>
<dbReference type="PROSITE" id="PS50231">
    <property type="entry name" value="RICIN_B_LECTIN"/>
    <property type="match status" value="1"/>
</dbReference>
<sequence length="698" mass="76137">MFHRSRKLSALVLPLSVAAALVSACDEPDAPALVDGAVDTEVEESLAETSPYRLDAGLAVPLSDLDPALVAVAEAHLRIGASEMQGAENWEGAALYPLALPMYRPDIEGPAYYEFKIVRAGEDAGFIVVSTGEHDNPLPEFNTRGVTPGEHLAARASEPVAMFWRLDAFLIIAENATGAITAATSDALPVPQAEVPAGDALELADWSVWPSLRRDFARGFAREIAATRASHAQAWRDVEELRTAAREAAELGDDVAFRRHWWNVADLGATLHECENNWAGPEFGPAHPNDLTARWDQVMWDFRHVATSGNALCASGCTPTGAGIVLAWMDAQSRTPYSGPWSRPDMGRAFFRYRRNISVDQLPFVDHGRPPYIGLPAGQSMISKAGLYDYSAAPEMHWIGQTATPSPLETATSTVAQEDMRRYLLEIGMSMKTGCSGTAGNTIWWDVGGFQRFLDDHRIPAQLLVDIHVFGHPGVRDRVIDSLRNTGAPGFVHTGGYSGHTEVVNAHLQCRIRDKATNTITYTGPHYFYMNKGWGGGNTEGWLAIGNLMMSATLTPKSPWQELVPSHSGQCADVPYGDKANGLGLQQFPCAAGESAPQRWRFLPQSDGSYMIESAASGKCIEVYGYSLDNNAQVVQWDCYGGNNQKWRAEMRPDGQFQLRNVHSGKCLEVLNFGQNSGAQLVQYTCDGAASQVWDLRL</sequence>
<name>A0A1I1WT84_9BACT</name>
<evidence type="ECO:0000256" key="1">
    <source>
        <dbReference type="SAM" id="SignalP"/>
    </source>
</evidence>
<dbReference type="InterPro" id="IPR035992">
    <property type="entry name" value="Ricin_B-like_lectins"/>
</dbReference>
<keyword evidence="3" id="KW-0430">Lectin</keyword>
<organism evidence="3 4">
    <name type="scientific">Nannocystis exedens</name>
    <dbReference type="NCBI Taxonomy" id="54"/>
    <lineage>
        <taxon>Bacteria</taxon>
        <taxon>Pseudomonadati</taxon>
        <taxon>Myxococcota</taxon>
        <taxon>Polyangia</taxon>
        <taxon>Nannocystales</taxon>
        <taxon>Nannocystaceae</taxon>
        <taxon>Nannocystis</taxon>
    </lineage>
</organism>
<evidence type="ECO:0000313" key="3">
    <source>
        <dbReference type="EMBL" id="SFD98211.1"/>
    </source>
</evidence>
<keyword evidence="1" id="KW-0732">Signal</keyword>
<dbReference type="SMART" id="SM00458">
    <property type="entry name" value="RICIN"/>
    <property type="match status" value="1"/>
</dbReference>
<evidence type="ECO:0000313" key="4">
    <source>
        <dbReference type="Proteomes" id="UP000199400"/>
    </source>
</evidence>
<keyword evidence="4" id="KW-1185">Reference proteome</keyword>
<dbReference type="SUPFAM" id="SSF50370">
    <property type="entry name" value="Ricin B-like lectins"/>
    <property type="match status" value="1"/>
</dbReference>
<dbReference type="GO" id="GO:0030246">
    <property type="term" value="F:carbohydrate binding"/>
    <property type="evidence" value="ECO:0007669"/>
    <property type="project" value="UniProtKB-KW"/>
</dbReference>
<gene>
    <name evidence="3" type="ORF">SAMN02745121_02505</name>
</gene>
<protein>
    <submittedName>
        <fullName evidence="3">Ricin-type beta-trefoil lectin domain-like</fullName>
    </submittedName>
</protein>
<dbReference type="OrthoDB" id="8781117at2"/>
<dbReference type="STRING" id="54.SAMN02745121_02505"/>
<dbReference type="InterPro" id="IPR000772">
    <property type="entry name" value="Ricin_B_lectin"/>
</dbReference>
<accession>A0A1I1WT84</accession>
<feature type="domain" description="Ricin B lectin" evidence="2">
    <location>
        <begin position="557"/>
        <end position="697"/>
    </location>
</feature>
<feature type="signal peptide" evidence="1">
    <location>
        <begin position="1"/>
        <end position="24"/>
    </location>
</feature>
<dbReference type="AlphaFoldDB" id="A0A1I1WT84"/>
<dbReference type="Proteomes" id="UP000199400">
    <property type="component" value="Unassembled WGS sequence"/>
</dbReference>
<dbReference type="Gene3D" id="2.80.10.50">
    <property type="match status" value="1"/>
</dbReference>
<dbReference type="EMBL" id="FOMX01000007">
    <property type="protein sequence ID" value="SFD98211.1"/>
    <property type="molecule type" value="Genomic_DNA"/>
</dbReference>
<dbReference type="Pfam" id="PF00652">
    <property type="entry name" value="Ricin_B_lectin"/>
    <property type="match status" value="1"/>
</dbReference>
<proteinExistence type="predicted"/>